<dbReference type="InterPro" id="IPR010982">
    <property type="entry name" value="Lambda_DNA-bd_dom_sf"/>
</dbReference>
<name>A0A844D5H6_9RHOB</name>
<dbReference type="SMART" id="SM00530">
    <property type="entry name" value="HTH_XRE"/>
    <property type="match status" value="1"/>
</dbReference>
<dbReference type="OrthoDB" id="9797478at2"/>
<evidence type="ECO:0000313" key="4">
    <source>
        <dbReference type="Proteomes" id="UP000564704"/>
    </source>
</evidence>
<organism evidence="3 4">
    <name type="scientific">Roseovarius bejariae</name>
    <dbReference type="NCBI Taxonomy" id="2576383"/>
    <lineage>
        <taxon>Bacteria</taxon>
        <taxon>Pseudomonadati</taxon>
        <taxon>Pseudomonadota</taxon>
        <taxon>Alphaproteobacteria</taxon>
        <taxon>Rhodobacterales</taxon>
        <taxon>Roseobacteraceae</taxon>
        <taxon>Roseovarius</taxon>
    </lineage>
</organism>
<evidence type="ECO:0000256" key="1">
    <source>
        <dbReference type="SAM" id="MobiDB-lite"/>
    </source>
</evidence>
<dbReference type="RefSeq" id="WP_154155000.1">
    <property type="nucleotide sequence ID" value="NZ_SZWE01000002.1"/>
</dbReference>
<feature type="region of interest" description="Disordered" evidence="1">
    <location>
        <begin position="94"/>
        <end position="119"/>
    </location>
</feature>
<proteinExistence type="predicted"/>
<reference evidence="3 4" key="1">
    <citation type="submission" date="2019-05" db="EMBL/GenBank/DDBJ databases">
        <title>Roseovarius bejariae sp. nov., a moderately halophylic bacterium isolated from a saline soil in Rambla Salada (Murcia).</title>
        <authorList>
            <person name="Castro D.J."/>
            <person name="Gomez-Altuve A."/>
            <person name="Reina J.C."/>
            <person name="Rodriguez M."/>
            <person name="Sampedro I."/>
            <person name="Llamas I."/>
            <person name="Martinez-Checa F."/>
        </authorList>
    </citation>
    <scope>NUCLEOTIDE SEQUENCE [LARGE SCALE GENOMIC DNA]</scope>
    <source>
        <strain evidence="3 4">A21</strain>
    </source>
</reference>
<sequence length="119" mass="13183">MTISLDDVLAELSDENRAKVEDGAERIYAEYLSLQELRKAKKVTQVELSRILNKRQSSIAQLEQRSDLMISTLRAYIEGLGGKLTLQVEMPGHTPITLNGLGDTEAPSEAVEEKQQATP</sequence>
<feature type="domain" description="HTH cro/C1-type" evidence="2">
    <location>
        <begin position="34"/>
        <end position="87"/>
    </location>
</feature>
<gene>
    <name evidence="3" type="ORF">FDP25_16655</name>
</gene>
<accession>A0A844D5H6</accession>
<dbReference type="AlphaFoldDB" id="A0A844D5H6"/>
<dbReference type="Proteomes" id="UP000564704">
    <property type="component" value="Unassembled WGS sequence"/>
</dbReference>
<dbReference type="Gene3D" id="1.10.260.40">
    <property type="entry name" value="lambda repressor-like DNA-binding domains"/>
    <property type="match status" value="1"/>
</dbReference>
<dbReference type="SUPFAM" id="SSF47413">
    <property type="entry name" value="lambda repressor-like DNA-binding domains"/>
    <property type="match status" value="1"/>
</dbReference>
<comment type="caution">
    <text evidence="3">The sequence shown here is derived from an EMBL/GenBank/DDBJ whole genome shotgun (WGS) entry which is preliminary data.</text>
</comment>
<dbReference type="EMBL" id="SZWE01000002">
    <property type="protein sequence ID" value="MRU17073.1"/>
    <property type="molecule type" value="Genomic_DNA"/>
</dbReference>
<protein>
    <submittedName>
        <fullName evidence="3">Helix-turn-helix transcriptional regulator</fullName>
    </submittedName>
</protein>
<dbReference type="Pfam" id="PF01381">
    <property type="entry name" value="HTH_3"/>
    <property type="match status" value="1"/>
</dbReference>
<dbReference type="CDD" id="cd00093">
    <property type="entry name" value="HTH_XRE"/>
    <property type="match status" value="1"/>
</dbReference>
<evidence type="ECO:0000259" key="2">
    <source>
        <dbReference type="PROSITE" id="PS50943"/>
    </source>
</evidence>
<dbReference type="GO" id="GO:0003677">
    <property type="term" value="F:DNA binding"/>
    <property type="evidence" value="ECO:0007669"/>
    <property type="project" value="InterPro"/>
</dbReference>
<evidence type="ECO:0000313" key="3">
    <source>
        <dbReference type="EMBL" id="MRU17073.1"/>
    </source>
</evidence>
<dbReference type="PROSITE" id="PS50943">
    <property type="entry name" value="HTH_CROC1"/>
    <property type="match status" value="1"/>
</dbReference>
<dbReference type="InterPro" id="IPR001387">
    <property type="entry name" value="Cro/C1-type_HTH"/>
</dbReference>
<keyword evidence="4" id="KW-1185">Reference proteome</keyword>